<sequence>MDSKASFNQAFRERTKAAAVRVIRLFQQLPRTGEAQVLGKQLLRSATSVAANYRAACRGRSGAEWFAKMCVCLEEADETQFWLELLSDAEILPKSRLESLQQEYTEIVAILTTARKSYKDKMVK</sequence>
<evidence type="ECO:0000313" key="1">
    <source>
        <dbReference type="EMBL" id="NKI88057.1"/>
    </source>
</evidence>
<comment type="caution">
    <text evidence="1">The sequence shown here is derived from an EMBL/GenBank/DDBJ whole genome shotgun (WGS) entry which is preliminary data.</text>
</comment>
<gene>
    <name evidence="1" type="ORF">HBN54_000636</name>
</gene>
<dbReference type="SUPFAM" id="SSF158446">
    <property type="entry name" value="IVS-encoded protein-like"/>
    <property type="match status" value="1"/>
</dbReference>
<protein>
    <submittedName>
        <fullName evidence="1">Four helix bundle protein</fullName>
    </submittedName>
</protein>
<dbReference type="EMBL" id="JAAVTK010000001">
    <property type="protein sequence ID" value="NKI88057.1"/>
    <property type="molecule type" value="Genomic_DNA"/>
</dbReference>
<dbReference type="NCBIfam" id="TIGR02436">
    <property type="entry name" value="four helix bundle protein"/>
    <property type="match status" value="1"/>
</dbReference>
<dbReference type="PANTHER" id="PTHR38471:SF2">
    <property type="entry name" value="FOUR HELIX BUNDLE PROTEIN"/>
    <property type="match status" value="1"/>
</dbReference>
<dbReference type="Pfam" id="PF05635">
    <property type="entry name" value="23S_rRNA_IVP"/>
    <property type="match status" value="1"/>
</dbReference>
<accession>A0ABX1HG54</accession>
<dbReference type="Proteomes" id="UP000717634">
    <property type="component" value="Unassembled WGS sequence"/>
</dbReference>
<keyword evidence="2" id="KW-1185">Reference proteome</keyword>
<organism evidence="1 2">
    <name type="scientific">Hymenobacter artigasi</name>
    <dbReference type="NCBI Taxonomy" id="2719616"/>
    <lineage>
        <taxon>Bacteria</taxon>
        <taxon>Pseudomonadati</taxon>
        <taxon>Bacteroidota</taxon>
        <taxon>Cytophagia</taxon>
        <taxon>Cytophagales</taxon>
        <taxon>Hymenobacteraceae</taxon>
        <taxon>Hymenobacter</taxon>
    </lineage>
</organism>
<dbReference type="RefSeq" id="WP_168671674.1">
    <property type="nucleotide sequence ID" value="NZ_JAAVTK010000001.1"/>
</dbReference>
<proteinExistence type="predicted"/>
<evidence type="ECO:0000313" key="2">
    <source>
        <dbReference type="Proteomes" id="UP000717634"/>
    </source>
</evidence>
<name>A0ABX1HG54_9BACT</name>
<dbReference type="InterPro" id="IPR012657">
    <property type="entry name" value="23S_rRNA-intervening_sequence"/>
</dbReference>
<dbReference type="PANTHER" id="PTHR38471">
    <property type="entry name" value="FOUR HELIX BUNDLE PROTEIN"/>
    <property type="match status" value="1"/>
</dbReference>
<dbReference type="PIRSF" id="PIRSF035652">
    <property type="entry name" value="CHP02436"/>
    <property type="match status" value="1"/>
</dbReference>
<dbReference type="InterPro" id="IPR036583">
    <property type="entry name" value="23S_rRNA_IVS_sf"/>
</dbReference>
<dbReference type="Gene3D" id="1.20.1440.60">
    <property type="entry name" value="23S rRNA-intervening sequence"/>
    <property type="match status" value="1"/>
</dbReference>
<reference evidence="1 2" key="1">
    <citation type="submission" date="2020-03" db="EMBL/GenBank/DDBJ databases">
        <title>Genomic Encyclopedia of Type Strains, Phase IV (KMG-V): Genome sequencing to study the core and pangenomes of soil and plant-associated prokaryotes.</title>
        <authorList>
            <person name="Whitman W."/>
        </authorList>
    </citation>
    <scope>NUCLEOTIDE SEQUENCE [LARGE SCALE GENOMIC DNA]</scope>
    <source>
        <strain evidence="1 2">1B</strain>
    </source>
</reference>